<comment type="caution">
    <text evidence="1">The sequence shown here is derived from an EMBL/GenBank/DDBJ whole genome shotgun (WGS) entry which is preliminary data.</text>
</comment>
<feature type="non-terminal residue" evidence="1">
    <location>
        <position position="41"/>
    </location>
</feature>
<dbReference type="EMBL" id="LAZR01064437">
    <property type="protein sequence ID" value="KKK57520.1"/>
    <property type="molecule type" value="Genomic_DNA"/>
</dbReference>
<protein>
    <submittedName>
        <fullName evidence="1">Uncharacterized protein</fullName>
    </submittedName>
</protein>
<sequence>MGPKLSKAILDISFRMRLLKAMQEDTSSSGGLTERDLMILE</sequence>
<dbReference type="AlphaFoldDB" id="A0A0F8X970"/>
<reference evidence="1" key="1">
    <citation type="journal article" date="2015" name="Nature">
        <title>Complex archaea that bridge the gap between prokaryotes and eukaryotes.</title>
        <authorList>
            <person name="Spang A."/>
            <person name="Saw J.H."/>
            <person name="Jorgensen S.L."/>
            <person name="Zaremba-Niedzwiedzka K."/>
            <person name="Martijn J."/>
            <person name="Lind A.E."/>
            <person name="van Eijk R."/>
            <person name="Schleper C."/>
            <person name="Guy L."/>
            <person name="Ettema T.J."/>
        </authorList>
    </citation>
    <scope>NUCLEOTIDE SEQUENCE</scope>
</reference>
<evidence type="ECO:0000313" key="1">
    <source>
        <dbReference type="EMBL" id="KKK57520.1"/>
    </source>
</evidence>
<proteinExistence type="predicted"/>
<organism evidence="1">
    <name type="scientific">marine sediment metagenome</name>
    <dbReference type="NCBI Taxonomy" id="412755"/>
    <lineage>
        <taxon>unclassified sequences</taxon>
        <taxon>metagenomes</taxon>
        <taxon>ecological metagenomes</taxon>
    </lineage>
</organism>
<accession>A0A0F8X970</accession>
<name>A0A0F8X970_9ZZZZ</name>
<gene>
    <name evidence="1" type="ORF">LCGC14_3053630</name>
</gene>